<dbReference type="AlphaFoldDB" id="A0A0D9XYY4"/>
<reference evidence="4" key="2">
    <citation type="submission" date="2013-12" db="EMBL/GenBank/DDBJ databases">
        <authorList>
            <person name="Yu Y."/>
            <person name="Lee S."/>
            <person name="de Baynast K."/>
            <person name="Wissotski M."/>
            <person name="Liu L."/>
            <person name="Talag J."/>
            <person name="Goicoechea J."/>
            <person name="Angelova A."/>
            <person name="Jetty R."/>
            <person name="Kudrna D."/>
            <person name="Golser W."/>
            <person name="Rivera L."/>
            <person name="Zhang J."/>
            <person name="Wing R."/>
        </authorList>
    </citation>
    <scope>NUCLEOTIDE SEQUENCE</scope>
</reference>
<dbReference type="Gramene" id="LPERR12G08770.2">
    <property type="protein sequence ID" value="LPERR12G08770.2"/>
    <property type="gene ID" value="LPERR12G08770"/>
</dbReference>
<evidence type="ECO:0000256" key="1">
    <source>
        <dbReference type="SAM" id="MobiDB-lite"/>
    </source>
</evidence>
<name>A0A0D9XYY4_9ORYZ</name>
<evidence type="ECO:0000259" key="2">
    <source>
        <dbReference type="Pfam" id="PF20241"/>
    </source>
</evidence>
<protein>
    <recommendedName>
        <fullName evidence="2">DUF6598 domain-containing protein</fullName>
    </recommendedName>
</protein>
<dbReference type="PANTHER" id="PTHR33065:SF19">
    <property type="entry name" value="OS11G0130700 PROTEIN"/>
    <property type="match status" value="1"/>
</dbReference>
<sequence>MEREVGRRSSWRSRASTRSPFSTLSCRKSQGLRRRRGASVTISAASAPYLCLHRPSPDRDSARPTPFTSPIRSRLPKAARRSSDSGCICARCRTRVVSPFNRGDALAAPSIQGSVDPVRRWADALDCANASPRQGHQYEGVGVMKSAGSSFNLGYKGSLIEMSGPKRGIEILSDVLIEFDMRIKKGVEQEDDLQLIDGVCAFGCIGTTTGVTFKQHIYGDCGAVEIKVAHLPNAVEATVEVAILEVQSHFNLSIGYYVAWLPDEMQLFHGDIVESCGLRKFVLAAVMDNLVQLKFKISQRGSYAERCCSFEANRHGYSCQQINTEFASFMVKVTWLTLDLRGYRNKSV</sequence>
<dbReference type="PANTHER" id="PTHR33065">
    <property type="entry name" value="OS07G0486400 PROTEIN"/>
    <property type="match status" value="1"/>
</dbReference>
<proteinExistence type="predicted"/>
<reference evidence="3 4" key="1">
    <citation type="submission" date="2012-08" db="EMBL/GenBank/DDBJ databases">
        <title>Oryza genome evolution.</title>
        <authorList>
            <person name="Wing R.A."/>
        </authorList>
    </citation>
    <scope>NUCLEOTIDE SEQUENCE</scope>
</reference>
<keyword evidence="4" id="KW-1185">Reference proteome</keyword>
<feature type="region of interest" description="Disordered" evidence="1">
    <location>
        <begin position="51"/>
        <end position="79"/>
    </location>
</feature>
<reference evidence="3" key="3">
    <citation type="submission" date="2015-04" db="UniProtKB">
        <authorList>
            <consortium name="EnsemblPlants"/>
        </authorList>
    </citation>
    <scope>IDENTIFICATION</scope>
</reference>
<accession>A0A0D9XYY4</accession>
<dbReference type="Proteomes" id="UP000032180">
    <property type="component" value="Chromosome 12"/>
</dbReference>
<organism evidence="3 4">
    <name type="scientific">Leersia perrieri</name>
    <dbReference type="NCBI Taxonomy" id="77586"/>
    <lineage>
        <taxon>Eukaryota</taxon>
        <taxon>Viridiplantae</taxon>
        <taxon>Streptophyta</taxon>
        <taxon>Embryophyta</taxon>
        <taxon>Tracheophyta</taxon>
        <taxon>Spermatophyta</taxon>
        <taxon>Magnoliopsida</taxon>
        <taxon>Liliopsida</taxon>
        <taxon>Poales</taxon>
        <taxon>Poaceae</taxon>
        <taxon>BOP clade</taxon>
        <taxon>Oryzoideae</taxon>
        <taxon>Oryzeae</taxon>
        <taxon>Oryzinae</taxon>
        <taxon>Leersia</taxon>
    </lineage>
</organism>
<evidence type="ECO:0000313" key="4">
    <source>
        <dbReference type="Proteomes" id="UP000032180"/>
    </source>
</evidence>
<evidence type="ECO:0000313" key="3">
    <source>
        <dbReference type="EnsemblPlants" id="LPERR12G08770.2"/>
    </source>
</evidence>
<dbReference type="EnsemblPlants" id="LPERR12G08770.2">
    <property type="protein sequence ID" value="LPERR12G08770.2"/>
    <property type="gene ID" value="LPERR12G08770"/>
</dbReference>
<dbReference type="Pfam" id="PF20241">
    <property type="entry name" value="DUF6598"/>
    <property type="match status" value="1"/>
</dbReference>
<feature type="domain" description="DUF6598" evidence="2">
    <location>
        <begin position="156"/>
        <end position="333"/>
    </location>
</feature>
<dbReference type="InterPro" id="IPR046533">
    <property type="entry name" value="DUF6598"/>
</dbReference>